<keyword evidence="12" id="KW-0573">Peptidoglycan synthesis</keyword>
<dbReference type="PANTHER" id="PTHR21071">
    <property type="entry name" value="UDP-N-ACETYLENOLPYRUVOYLGLUCOSAMINE REDUCTASE"/>
    <property type="match status" value="1"/>
</dbReference>
<comment type="subcellular location">
    <subcellularLocation>
        <location evidence="3">Cytoplasm</location>
    </subcellularLocation>
</comment>
<dbReference type="PROSITE" id="PS51387">
    <property type="entry name" value="FAD_PCMH"/>
    <property type="match status" value="1"/>
</dbReference>
<evidence type="ECO:0000256" key="16">
    <source>
        <dbReference type="ARBA" id="ARBA00048914"/>
    </source>
</evidence>
<evidence type="ECO:0000256" key="1">
    <source>
        <dbReference type="ARBA" id="ARBA00001974"/>
    </source>
</evidence>
<feature type="domain" description="FAD-binding PCMH-type" evidence="17">
    <location>
        <begin position="16"/>
        <end position="190"/>
    </location>
</feature>
<dbReference type="InterPro" id="IPR036318">
    <property type="entry name" value="FAD-bd_PCMH-like_sf"/>
</dbReference>
<dbReference type="NCBIfam" id="NF000755">
    <property type="entry name" value="PRK00046.1"/>
    <property type="match status" value="1"/>
</dbReference>
<dbReference type="EC" id="1.3.1.98" evidence="5"/>
<dbReference type="PANTHER" id="PTHR21071:SF4">
    <property type="entry name" value="UDP-N-ACETYLENOLPYRUVOYLGLUCOSAMINE REDUCTASE"/>
    <property type="match status" value="1"/>
</dbReference>
<evidence type="ECO:0000256" key="7">
    <source>
        <dbReference type="ARBA" id="ARBA00022618"/>
    </source>
</evidence>
<dbReference type="GO" id="GO:0071555">
    <property type="term" value="P:cell wall organization"/>
    <property type="evidence" value="ECO:0007669"/>
    <property type="project" value="UniProtKB-KW"/>
</dbReference>
<evidence type="ECO:0000256" key="2">
    <source>
        <dbReference type="ARBA" id="ARBA00003921"/>
    </source>
</evidence>
<dbReference type="SUPFAM" id="SSF56176">
    <property type="entry name" value="FAD-binding/transporter-associated domain-like"/>
    <property type="match status" value="1"/>
</dbReference>
<dbReference type="GO" id="GO:0008360">
    <property type="term" value="P:regulation of cell shape"/>
    <property type="evidence" value="ECO:0007669"/>
    <property type="project" value="UniProtKB-KW"/>
</dbReference>
<keyword evidence="9" id="KW-0274">FAD</keyword>
<dbReference type="UniPathway" id="UPA00219"/>
<dbReference type="InterPro" id="IPR003170">
    <property type="entry name" value="MurB"/>
</dbReference>
<protein>
    <recommendedName>
        <fullName evidence="5">UDP-N-acetylmuramate dehydrogenase</fullName>
        <ecNumber evidence="5">1.3.1.98</ecNumber>
    </recommendedName>
</protein>
<dbReference type="InterPro" id="IPR016166">
    <property type="entry name" value="FAD-bd_PCMH"/>
</dbReference>
<dbReference type="HAMAP" id="MF_00037">
    <property type="entry name" value="MurB"/>
    <property type="match status" value="1"/>
</dbReference>
<reference evidence="18" key="1">
    <citation type="journal article" date="2015" name="Nature">
        <title>Complex archaea that bridge the gap between prokaryotes and eukaryotes.</title>
        <authorList>
            <person name="Spang A."/>
            <person name="Saw J.H."/>
            <person name="Jorgensen S.L."/>
            <person name="Zaremba-Niedzwiedzka K."/>
            <person name="Martijn J."/>
            <person name="Lind A.E."/>
            <person name="van Eijk R."/>
            <person name="Schleper C."/>
            <person name="Guy L."/>
            <person name="Ettema T.J."/>
        </authorList>
    </citation>
    <scope>NUCLEOTIDE SEQUENCE</scope>
</reference>
<comment type="catalytic activity">
    <reaction evidence="16">
        <text>UDP-N-acetyl-alpha-D-muramate + NADP(+) = UDP-N-acetyl-3-O-(1-carboxyvinyl)-alpha-D-glucosamine + NADPH + H(+)</text>
        <dbReference type="Rhea" id="RHEA:12248"/>
        <dbReference type="ChEBI" id="CHEBI:15378"/>
        <dbReference type="ChEBI" id="CHEBI:57783"/>
        <dbReference type="ChEBI" id="CHEBI:58349"/>
        <dbReference type="ChEBI" id="CHEBI:68483"/>
        <dbReference type="ChEBI" id="CHEBI:70757"/>
        <dbReference type="EC" id="1.3.1.98"/>
    </reaction>
</comment>
<dbReference type="GO" id="GO:0051301">
    <property type="term" value="P:cell division"/>
    <property type="evidence" value="ECO:0007669"/>
    <property type="project" value="UniProtKB-KW"/>
</dbReference>
<dbReference type="GO" id="GO:0071949">
    <property type="term" value="F:FAD binding"/>
    <property type="evidence" value="ECO:0007669"/>
    <property type="project" value="InterPro"/>
</dbReference>
<gene>
    <name evidence="18" type="ORF">LCGC14_0012840</name>
</gene>
<keyword evidence="7" id="KW-0132">Cell division</keyword>
<keyword evidence="6" id="KW-0963">Cytoplasm</keyword>
<dbReference type="Gene3D" id="3.30.43.10">
    <property type="entry name" value="Uridine Diphospho-n-acetylenolpyruvylglucosamine Reductase, domain 2"/>
    <property type="match status" value="1"/>
</dbReference>
<evidence type="ECO:0000256" key="6">
    <source>
        <dbReference type="ARBA" id="ARBA00022490"/>
    </source>
</evidence>
<dbReference type="InterPro" id="IPR006094">
    <property type="entry name" value="Oxid_FAD_bind_N"/>
</dbReference>
<dbReference type="EMBL" id="LAZR01000002">
    <property type="protein sequence ID" value="KKO11783.1"/>
    <property type="molecule type" value="Genomic_DNA"/>
</dbReference>
<dbReference type="GO" id="GO:0005829">
    <property type="term" value="C:cytosol"/>
    <property type="evidence" value="ECO:0007669"/>
    <property type="project" value="TreeGrafter"/>
</dbReference>
<evidence type="ECO:0000256" key="8">
    <source>
        <dbReference type="ARBA" id="ARBA00022630"/>
    </source>
</evidence>
<evidence type="ECO:0000256" key="12">
    <source>
        <dbReference type="ARBA" id="ARBA00022984"/>
    </source>
</evidence>
<evidence type="ECO:0000259" key="17">
    <source>
        <dbReference type="PROSITE" id="PS51387"/>
    </source>
</evidence>
<sequence length="345" mass="36931">MAWQADAPLQGLTTLGVPARAQWLCSIGQEDELPVALQQADHKDLSVTVLGGGSNMLLLADVPGLVLHMQLMGIRHRQDPADPDAVLVSAAAGENWHELVAYCLQNGWYGLENLALIPGSVGAAPVQNIGAYGVELSDRLLSVRYFDTQTVQVTELDSDACQFAYRDSIFKQALKNTAIILSCTFRLSRTPRTVVTYPALLQYPGAGADMTPQRVFDAVCAIRRSKLPDPAVIGNAGSFFRNPIVSADVHAGLQLRWPDMPAFATHTSDVKIAAAWLIDQAGWKGVRRGAVGVHDRQALVLVNHGGGTGQQILALATEIADSVQQMFGVRLQPEVCIVPAPAGGL</sequence>
<keyword evidence="14" id="KW-0131">Cell cycle</keyword>
<comment type="pathway">
    <text evidence="4">Cell wall biogenesis; peptidoglycan biosynthesis.</text>
</comment>
<name>A0A0F9WH35_9ZZZZ</name>
<comment type="function">
    <text evidence="2">Cell wall formation.</text>
</comment>
<proteinExistence type="inferred from homology"/>
<dbReference type="Pfam" id="PF02873">
    <property type="entry name" value="MurB_C"/>
    <property type="match status" value="1"/>
</dbReference>
<dbReference type="SUPFAM" id="SSF56194">
    <property type="entry name" value="Uridine diphospho-N-Acetylenolpyruvylglucosamine reductase, MurB, C-terminal domain"/>
    <property type="match status" value="1"/>
</dbReference>
<dbReference type="NCBIfam" id="NF010478">
    <property type="entry name" value="PRK13903.1"/>
    <property type="match status" value="1"/>
</dbReference>
<evidence type="ECO:0000256" key="13">
    <source>
        <dbReference type="ARBA" id="ARBA00023002"/>
    </source>
</evidence>
<evidence type="ECO:0000313" key="18">
    <source>
        <dbReference type="EMBL" id="KKO11783.1"/>
    </source>
</evidence>
<dbReference type="Pfam" id="PF01565">
    <property type="entry name" value="FAD_binding_4"/>
    <property type="match status" value="1"/>
</dbReference>
<dbReference type="Gene3D" id="3.30.465.10">
    <property type="match status" value="1"/>
</dbReference>
<evidence type="ECO:0000256" key="5">
    <source>
        <dbReference type="ARBA" id="ARBA00012518"/>
    </source>
</evidence>
<evidence type="ECO:0000256" key="14">
    <source>
        <dbReference type="ARBA" id="ARBA00023306"/>
    </source>
</evidence>
<keyword evidence="10" id="KW-0521">NADP</keyword>
<accession>A0A0F9WH35</accession>
<keyword evidence="13" id="KW-0560">Oxidoreductase</keyword>
<dbReference type="InterPro" id="IPR011601">
    <property type="entry name" value="MurB_C"/>
</dbReference>
<dbReference type="NCBIfam" id="TIGR00179">
    <property type="entry name" value="murB"/>
    <property type="match status" value="1"/>
</dbReference>
<dbReference type="GO" id="GO:0008762">
    <property type="term" value="F:UDP-N-acetylmuramate dehydrogenase activity"/>
    <property type="evidence" value="ECO:0007669"/>
    <property type="project" value="UniProtKB-EC"/>
</dbReference>
<dbReference type="InterPro" id="IPR016167">
    <property type="entry name" value="FAD-bd_PCMH_sub1"/>
</dbReference>
<comment type="caution">
    <text evidence="18">The sequence shown here is derived from an EMBL/GenBank/DDBJ whole genome shotgun (WGS) entry which is preliminary data.</text>
</comment>
<dbReference type="InterPro" id="IPR016169">
    <property type="entry name" value="FAD-bd_PCMH_sub2"/>
</dbReference>
<evidence type="ECO:0000256" key="9">
    <source>
        <dbReference type="ARBA" id="ARBA00022827"/>
    </source>
</evidence>
<keyword evidence="15" id="KW-0961">Cell wall biogenesis/degradation</keyword>
<evidence type="ECO:0000256" key="4">
    <source>
        <dbReference type="ARBA" id="ARBA00004752"/>
    </source>
</evidence>
<evidence type="ECO:0000256" key="11">
    <source>
        <dbReference type="ARBA" id="ARBA00022960"/>
    </source>
</evidence>
<comment type="cofactor">
    <cofactor evidence="1">
        <name>FAD</name>
        <dbReference type="ChEBI" id="CHEBI:57692"/>
    </cofactor>
</comment>
<dbReference type="InterPro" id="IPR036635">
    <property type="entry name" value="MurB_C_sf"/>
</dbReference>
<keyword evidence="8" id="KW-0285">Flavoprotein</keyword>
<evidence type="ECO:0000256" key="15">
    <source>
        <dbReference type="ARBA" id="ARBA00023316"/>
    </source>
</evidence>
<evidence type="ECO:0000256" key="3">
    <source>
        <dbReference type="ARBA" id="ARBA00004496"/>
    </source>
</evidence>
<keyword evidence="11" id="KW-0133">Cell shape</keyword>
<dbReference type="Gene3D" id="3.90.78.10">
    <property type="entry name" value="UDP-N-acetylenolpyruvoylglucosamine reductase, C-terminal domain"/>
    <property type="match status" value="1"/>
</dbReference>
<evidence type="ECO:0000256" key="10">
    <source>
        <dbReference type="ARBA" id="ARBA00022857"/>
    </source>
</evidence>
<dbReference type="AlphaFoldDB" id="A0A0F9WH35"/>
<dbReference type="GO" id="GO:0009252">
    <property type="term" value="P:peptidoglycan biosynthetic process"/>
    <property type="evidence" value="ECO:0007669"/>
    <property type="project" value="UniProtKB-UniPathway"/>
</dbReference>
<organism evidence="18">
    <name type="scientific">marine sediment metagenome</name>
    <dbReference type="NCBI Taxonomy" id="412755"/>
    <lineage>
        <taxon>unclassified sequences</taxon>
        <taxon>metagenomes</taxon>
        <taxon>ecological metagenomes</taxon>
    </lineage>
</organism>